<dbReference type="PANTHER" id="PTHR30118">
    <property type="entry name" value="HTH-TYPE TRANSCRIPTIONAL REGULATOR LEUO-RELATED"/>
    <property type="match status" value="1"/>
</dbReference>
<protein>
    <submittedName>
        <fullName evidence="6">LysR family transcriptional regulator</fullName>
    </submittedName>
</protein>
<name>A0A420EDI9_9ALTE</name>
<keyword evidence="3" id="KW-0238">DNA-binding</keyword>
<evidence type="ECO:0000256" key="4">
    <source>
        <dbReference type="ARBA" id="ARBA00023163"/>
    </source>
</evidence>
<keyword evidence="2" id="KW-0805">Transcription regulation</keyword>
<evidence type="ECO:0000313" key="6">
    <source>
        <dbReference type="EMBL" id="RKF18767.1"/>
    </source>
</evidence>
<evidence type="ECO:0000256" key="1">
    <source>
        <dbReference type="ARBA" id="ARBA00009437"/>
    </source>
</evidence>
<dbReference type="InterPro" id="IPR000847">
    <property type="entry name" value="LysR_HTH_N"/>
</dbReference>
<sequence>MDLNLLSTFSSVYKHCSITKAADELELSQPAISAALKRLEVQIGKQLFVRSGRGISPTSSAIALAHKIEEPLTVMQSVGESFESLTLYCRENLQLFIHDIDGLVIYEAPLEEDVLIDDLIQQKVDLVLDVLSVTSSALVVEPLFEEPAVSVCRIDHPRINGSIALDHYYQEQHIALKIRRNGQNAVEFLSDGPQKQRNIAIETSSLASLLMLSSKTDFIGSCPQSLALAWRETLGLQVLPMPLGLKKIRYNMIYHKRFQYDEFHIEMRRKLKQRFASL</sequence>
<evidence type="ECO:0000256" key="2">
    <source>
        <dbReference type="ARBA" id="ARBA00023015"/>
    </source>
</evidence>
<dbReference type="PRINTS" id="PR00039">
    <property type="entry name" value="HTHLYSR"/>
</dbReference>
<dbReference type="AlphaFoldDB" id="A0A420EDI9"/>
<feature type="domain" description="HTH lysR-type" evidence="5">
    <location>
        <begin position="1"/>
        <end position="58"/>
    </location>
</feature>
<dbReference type="Proteomes" id="UP000286482">
    <property type="component" value="Unassembled WGS sequence"/>
</dbReference>
<accession>A0A420EDI9</accession>
<comment type="caution">
    <text evidence="6">The sequence shown here is derived from an EMBL/GenBank/DDBJ whole genome shotgun (WGS) entry which is preliminary data.</text>
</comment>
<gene>
    <name evidence="6" type="ORF">DBZ36_10245</name>
</gene>
<dbReference type="InterPro" id="IPR005119">
    <property type="entry name" value="LysR_subst-bd"/>
</dbReference>
<dbReference type="Gene3D" id="3.40.190.10">
    <property type="entry name" value="Periplasmic binding protein-like II"/>
    <property type="match status" value="1"/>
</dbReference>
<dbReference type="Pfam" id="PF03466">
    <property type="entry name" value="LysR_substrate"/>
    <property type="match status" value="1"/>
</dbReference>
<organism evidence="6 7">
    <name type="scientific">Alginatibacterium sediminis</name>
    <dbReference type="NCBI Taxonomy" id="2164068"/>
    <lineage>
        <taxon>Bacteria</taxon>
        <taxon>Pseudomonadati</taxon>
        <taxon>Pseudomonadota</taxon>
        <taxon>Gammaproteobacteria</taxon>
        <taxon>Alteromonadales</taxon>
        <taxon>Alteromonadaceae</taxon>
        <taxon>Alginatibacterium</taxon>
    </lineage>
</organism>
<dbReference type="Pfam" id="PF00126">
    <property type="entry name" value="HTH_1"/>
    <property type="match status" value="1"/>
</dbReference>
<reference evidence="6 7" key="1">
    <citation type="submission" date="2018-09" db="EMBL/GenBank/DDBJ databases">
        <authorList>
            <person name="Wang Z."/>
        </authorList>
    </citation>
    <scope>NUCLEOTIDE SEQUENCE [LARGE SCALE GENOMIC DNA]</scope>
    <source>
        <strain evidence="6 7">ALS 81</strain>
    </source>
</reference>
<dbReference type="PROSITE" id="PS50931">
    <property type="entry name" value="HTH_LYSR"/>
    <property type="match status" value="1"/>
</dbReference>
<keyword evidence="7" id="KW-1185">Reference proteome</keyword>
<dbReference type="PANTHER" id="PTHR30118:SF6">
    <property type="entry name" value="HTH-TYPE TRANSCRIPTIONAL REGULATOR LEUO"/>
    <property type="match status" value="1"/>
</dbReference>
<dbReference type="GO" id="GO:0003677">
    <property type="term" value="F:DNA binding"/>
    <property type="evidence" value="ECO:0007669"/>
    <property type="project" value="UniProtKB-KW"/>
</dbReference>
<evidence type="ECO:0000259" key="5">
    <source>
        <dbReference type="PROSITE" id="PS50931"/>
    </source>
</evidence>
<dbReference type="InterPro" id="IPR050389">
    <property type="entry name" value="LysR-type_TF"/>
</dbReference>
<dbReference type="GO" id="GO:0003700">
    <property type="term" value="F:DNA-binding transcription factor activity"/>
    <property type="evidence" value="ECO:0007669"/>
    <property type="project" value="InterPro"/>
</dbReference>
<dbReference type="EMBL" id="RAQO01000005">
    <property type="protein sequence ID" value="RKF18767.1"/>
    <property type="molecule type" value="Genomic_DNA"/>
</dbReference>
<dbReference type="SUPFAM" id="SSF46785">
    <property type="entry name" value="Winged helix' DNA-binding domain"/>
    <property type="match status" value="1"/>
</dbReference>
<dbReference type="InterPro" id="IPR036390">
    <property type="entry name" value="WH_DNA-bd_sf"/>
</dbReference>
<dbReference type="OrthoDB" id="6621790at2"/>
<evidence type="ECO:0000256" key="3">
    <source>
        <dbReference type="ARBA" id="ARBA00023125"/>
    </source>
</evidence>
<dbReference type="InterPro" id="IPR036388">
    <property type="entry name" value="WH-like_DNA-bd_sf"/>
</dbReference>
<comment type="similarity">
    <text evidence="1">Belongs to the LysR transcriptional regulatory family.</text>
</comment>
<dbReference type="RefSeq" id="WP_120354847.1">
    <property type="nucleotide sequence ID" value="NZ_RAQO01000005.1"/>
</dbReference>
<dbReference type="Gene3D" id="1.10.10.10">
    <property type="entry name" value="Winged helix-like DNA-binding domain superfamily/Winged helix DNA-binding domain"/>
    <property type="match status" value="1"/>
</dbReference>
<dbReference type="SUPFAM" id="SSF53850">
    <property type="entry name" value="Periplasmic binding protein-like II"/>
    <property type="match status" value="1"/>
</dbReference>
<proteinExistence type="inferred from homology"/>
<keyword evidence="4" id="KW-0804">Transcription</keyword>
<evidence type="ECO:0000313" key="7">
    <source>
        <dbReference type="Proteomes" id="UP000286482"/>
    </source>
</evidence>